<dbReference type="PANTHER" id="PTHR10050:SF46">
    <property type="entry name" value="PROTEIN O-MANNOSYL-TRANSFERASE 2"/>
    <property type="match status" value="1"/>
</dbReference>
<keyword evidence="7 10" id="KW-1133">Transmembrane helix</keyword>
<dbReference type="Pfam" id="PF02366">
    <property type="entry name" value="PMT"/>
    <property type="match status" value="1"/>
</dbReference>
<feature type="domain" description="Protein O-mannosyl-transferase C-terminal four TM" evidence="13">
    <location>
        <begin position="359"/>
        <end position="560"/>
    </location>
</feature>
<feature type="compositionally biased region" description="Basic and acidic residues" evidence="11">
    <location>
        <begin position="26"/>
        <end position="36"/>
    </location>
</feature>
<gene>
    <name evidence="14" type="ORF">ACFOX0_01845</name>
</gene>
<evidence type="ECO:0000256" key="8">
    <source>
        <dbReference type="ARBA" id="ARBA00023136"/>
    </source>
</evidence>
<reference evidence="15" key="1">
    <citation type="journal article" date="2019" name="Int. J. Syst. Evol. Microbiol.">
        <title>The Global Catalogue of Microorganisms (GCM) 10K type strain sequencing project: providing services to taxonomists for standard genome sequencing and annotation.</title>
        <authorList>
            <consortium name="The Broad Institute Genomics Platform"/>
            <consortium name="The Broad Institute Genome Sequencing Center for Infectious Disease"/>
            <person name="Wu L."/>
            <person name="Ma J."/>
        </authorList>
    </citation>
    <scope>NUCLEOTIDE SEQUENCE [LARGE SCALE GENOMIC DNA]</scope>
    <source>
        <strain evidence="15">2902at01</strain>
    </source>
</reference>
<dbReference type="InterPro" id="IPR027005">
    <property type="entry name" value="PMT-like"/>
</dbReference>
<evidence type="ECO:0000313" key="14">
    <source>
        <dbReference type="EMBL" id="MFC4104682.1"/>
    </source>
</evidence>
<feature type="transmembrane region" description="Helical" evidence="10">
    <location>
        <begin position="256"/>
        <end position="272"/>
    </location>
</feature>
<feature type="transmembrane region" description="Helical" evidence="10">
    <location>
        <begin position="471"/>
        <end position="493"/>
    </location>
</feature>
<comment type="similarity">
    <text evidence="3 10">Belongs to the glycosyltransferase 39 family.</text>
</comment>
<feature type="transmembrane region" description="Helical" evidence="10">
    <location>
        <begin position="314"/>
        <end position="335"/>
    </location>
</feature>
<feature type="region of interest" description="Disordered" evidence="11">
    <location>
        <begin position="1"/>
        <end position="51"/>
    </location>
</feature>
<feature type="transmembrane region" description="Helical" evidence="10">
    <location>
        <begin position="520"/>
        <end position="541"/>
    </location>
</feature>
<feature type="transmembrane region" description="Helical" evidence="10">
    <location>
        <begin position="446"/>
        <end position="465"/>
    </location>
</feature>
<evidence type="ECO:0000256" key="2">
    <source>
        <dbReference type="ARBA" id="ARBA00004922"/>
    </source>
</evidence>
<dbReference type="EC" id="2.4.1.-" evidence="10"/>
<evidence type="ECO:0000256" key="5">
    <source>
        <dbReference type="ARBA" id="ARBA00022679"/>
    </source>
</evidence>
<evidence type="ECO:0000313" key="15">
    <source>
        <dbReference type="Proteomes" id="UP001595868"/>
    </source>
</evidence>
<evidence type="ECO:0000259" key="13">
    <source>
        <dbReference type="Pfam" id="PF16192"/>
    </source>
</evidence>
<keyword evidence="15" id="KW-1185">Reference proteome</keyword>
<evidence type="ECO:0000256" key="10">
    <source>
        <dbReference type="RuleBase" id="RU367007"/>
    </source>
</evidence>
<feature type="transmembrane region" description="Helical" evidence="10">
    <location>
        <begin position="149"/>
        <end position="167"/>
    </location>
</feature>
<feature type="compositionally biased region" description="Polar residues" evidence="11">
    <location>
        <begin position="1"/>
        <end position="19"/>
    </location>
</feature>
<comment type="subcellular location">
    <subcellularLocation>
        <location evidence="10">Cell membrane</location>
    </subcellularLocation>
    <subcellularLocation>
        <location evidence="1">Endomembrane system</location>
        <topology evidence="1">Multi-pass membrane protein</topology>
    </subcellularLocation>
</comment>
<evidence type="ECO:0000256" key="9">
    <source>
        <dbReference type="ARBA" id="ARBA00093617"/>
    </source>
</evidence>
<keyword evidence="6 10" id="KW-0812">Transmembrane</keyword>
<feature type="transmembrane region" description="Helical" evidence="10">
    <location>
        <begin position="202"/>
        <end position="219"/>
    </location>
</feature>
<dbReference type="GO" id="GO:0016757">
    <property type="term" value="F:glycosyltransferase activity"/>
    <property type="evidence" value="ECO:0007669"/>
    <property type="project" value="UniProtKB-KW"/>
</dbReference>
<keyword evidence="5 10" id="KW-0808">Transferase</keyword>
<evidence type="ECO:0000256" key="4">
    <source>
        <dbReference type="ARBA" id="ARBA00022676"/>
    </source>
</evidence>
<dbReference type="InterPro" id="IPR003342">
    <property type="entry name" value="ArnT-like_N"/>
</dbReference>
<evidence type="ECO:0000256" key="11">
    <source>
        <dbReference type="SAM" id="MobiDB-lite"/>
    </source>
</evidence>
<name>A0ABV8KF81_9ACTN</name>
<feature type="transmembrane region" description="Helical" evidence="10">
    <location>
        <begin position="422"/>
        <end position="439"/>
    </location>
</feature>
<evidence type="ECO:0000259" key="12">
    <source>
        <dbReference type="Pfam" id="PF02366"/>
    </source>
</evidence>
<dbReference type="InterPro" id="IPR032421">
    <property type="entry name" value="PMT_4TMC"/>
</dbReference>
<keyword evidence="8 10" id="KW-0472">Membrane</keyword>
<proteinExistence type="inferred from homology"/>
<feature type="domain" description="ArnT-like N-terminal" evidence="12">
    <location>
        <begin position="77"/>
        <end position="220"/>
    </location>
</feature>
<evidence type="ECO:0000256" key="6">
    <source>
        <dbReference type="ARBA" id="ARBA00022692"/>
    </source>
</evidence>
<evidence type="ECO:0000256" key="7">
    <source>
        <dbReference type="ARBA" id="ARBA00022989"/>
    </source>
</evidence>
<keyword evidence="4 10" id="KW-0328">Glycosyltransferase</keyword>
<dbReference type="Pfam" id="PF16192">
    <property type="entry name" value="PMT_4TMC"/>
    <property type="match status" value="1"/>
</dbReference>
<dbReference type="RefSeq" id="WP_377541609.1">
    <property type="nucleotide sequence ID" value="NZ_JBHSBN010000001.1"/>
</dbReference>
<dbReference type="Proteomes" id="UP001595868">
    <property type="component" value="Unassembled WGS sequence"/>
</dbReference>
<dbReference type="EMBL" id="JBHSBN010000001">
    <property type="protein sequence ID" value="MFC4104682.1"/>
    <property type="molecule type" value="Genomic_DNA"/>
</dbReference>
<organism evidence="14 15">
    <name type="scientific">Micromonospora zhanjiangensis</name>
    <dbReference type="NCBI Taxonomy" id="1522057"/>
    <lineage>
        <taxon>Bacteria</taxon>
        <taxon>Bacillati</taxon>
        <taxon>Actinomycetota</taxon>
        <taxon>Actinomycetes</taxon>
        <taxon>Micromonosporales</taxon>
        <taxon>Micromonosporaceae</taxon>
        <taxon>Micromonospora</taxon>
    </lineage>
</organism>
<comment type="function">
    <text evidence="10">Protein O-mannosyltransferase that catalyzes the transfer of a single mannose residue from a polyprenol phospho-mannosyl lipidic donor to the hydroxyl group of selected serine and threonine residues in acceptor proteins.</text>
</comment>
<comment type="caution">
    <text evidence="14">The sequence shown here is derived from an EMBL/GenBank/DDBJ whole genome shotgun (WGS) entry which is preliminary data.</text>
</comment>
<feature type="transmembrane region" description="Helical" evidence="10">
    <location>
        <begin position="179"/>
        <end position="196"/>
    </location>
</feature>
<sequence length="565" mass="62165">MTQASTAQPTSPDNATDQPSGGADSRSGDPKDRPGEPTELPGGPGDRPAGGVADIVRRRLAPLERRLDPWSWVATLVVTAIAAVLRLIGLSHPKGKIFDEVYYATDAHSLLVHGFEWDEKSNTAAYVVHPPLGKWMIAIGERLFGYNELGWRFSAAVVGTLAVLLTVRIGRRMFRSTMLGCAAGLLMALDGFQLVLSRTALLDIFLLFFVLAAFGALVVDRDARRGRWLRALEGGLDPTKPGREGRLPLRFPASVPWWRLLSAVLLGCAVSVKWSALYFLPAFLLLMLFWEVGARRAVGVRRPWRDTLIAETGWFFAFGVLVAAAYVASWSGWLLTDGGYFRHWLAANGKPEPPVIGALQNLAHYHIEAYKFHTTLEATHPYQSWPWQWLLLGRPVAFYWSNAGACGASSCAAETLLLGTPVLWWSFLPALAGLAWLGIARRDWRAGAILLCVAAGLLPWFKYALDGRTMFFFYAAPAEPFLILAVVFVLGALMSPVPARSPTTGVPVLEPTPERSDRRLVGAVVAGAYVLLVAICFAYFWPIFIGQDLSYADWSARMWLGGRWI</sequence>
<evidence type="ECO:0000256" key="3">
    <source>
        <dbReference type="ARBA" id="ARBA00007222"/>
    </source>
</evidence>
<feature type="transmembrane region" description="Helical" evidence="10">
    <location>
        <begin position="278"/>
        <end position="294"/>
    </location>
</feature>
<accession>A0ABV8KF81</accession>
<protein>
    <recommendedName>
        <fullName evidence="9 10">Polyprenol-phosphate-mannose--protein mannosyltransferase</fullName>
        <ecNumber evidence="10">2.4.1.-</ecNumber>
    </recommendedName>
</protein>
<evidence type="ECO:0000256" key="1">
    <source>
        <dbReference type="ARBA" id="ARBA00004127"/>
    </source>
</evidence>
<feature type="transmembrane region" description="Helical" evidence="10">
    <location>
        <begin position="67"/>
        <end position="88"/>
    </location>
</feature>
<keyword evidence="10" id="KW-1003">Cell membrane</keyword>
<comment type="pathway">
    <text evidence="2 10">Protein modification; protein glycosylation.</text>
</comment>
<dbReference type="PANTHER" id="PTHR10050">
    <property type="entry name" value="DOLICHYL-PHOSPHATE-MANNOSE--PROTEIN MANNOSYLTRANSFERASE"/>
    <property type="match status" value="1"/>
</dbReference>